<dbReference type="SUPFAM" id="SSF46767">
    <property type="entry name" value="Methylated DNA-protein cysteine methyltransferase, C-terminal domain"/>
    <property type="match status" value="1"/>
</dbReference>
<dbReference type="CDD" id="cd06445">
    <property type="entry name" value="ATase"/>
    <property type="match status" value="1"/>
</dbReference>
<name>A0ABT5KGV9_9BURK</name>
<sequence>MLQFSCFDTALGCCGIAWSEQGIKGSQLPEENAGLTRERMRVRFRTASEAAPNAQVLRAIDAIQRLLAGDPTAHADLLELALDQSEVAEFNQRVHAITRQIPLGQTLTYGEIALMLGQPGAARAVGRAEGDNPFAPIVPCHRVLGAKGASGGFSAHGGAQTKLKLLAIEAAAAGQMAAEQGALF</sequence>
<dbReference type="InterPro" id="IPR036631">
    <property type="entry name" value="MGMT_N_sf"/>
</dbReference>
<comment type="catalytic activity">
    <reaction evidence="6">
        <text>a 6-O-methyl-2'-deoxyguanosine in DNA + L-cysteinyl-[protein] = S-methyl-L-cysteinyl-[protein] + a 2'-deoxyguanosine in DNA</text>
        <dbReference type="Rhea" id="RHEA:24000"/>
        <dbReference type="Rhea" id="RHEA-COMP:10131"/>
        <dbReference type="Rhea" id="RHEA-COMP:10132"/>
        <dbReference type="Rhea" id="RHEA-COMP:11367"/>
        <dbReference type="Rhea" id="RHEA-COMP:11368"/>
        <dbReference type="ChEBI" id="CHEBI:29950"/>
        <dbReference type="ChEBI" id="CHEBI:82612"/>
        <dbReference type="ChEBI" id="CHEBI:85445"/>
        <dbReference type="ChEBI" id="CHEBI:85448"/>
        <dbReference type="EC" id="2.1.1.63"/>
    </reaction>
</comment>
<evidence type="ECO:0000256" key="6">
    <source>
        <dbReference type="ARBA" id="ARBA00049348"/>
    </source>
</evidence>
<dbReference type="PROSITE" id="PS00374">
    <property type="entry name" value="MGMT"/>
    <property type="match status" value="1"/>
</dbReference>
<proteinExistence type="predicted"/>
<dbReference type="RefSeq" id="WP_273601273.1">
    <property type="nucleotide sequence ID" value="NZ_JAQQXT010000010.1"/>
</dbReference>
<evidence type="ECO:0000313" key="9">
    <source>
        <dbReference type="Proteomes" id="UP001221189"/>
    </source>
</evidence>
<evidence type="ECO:0000259" key="7">
    <source>
        <dbReference type="Pfam" id="PF01035"/>
    </source>
</evidence>
<keyword evidence="9" id="KW-1185">Reference proteome</keyword>
<keyword evidence="2" id="KW-0489">Methyltransferase</keyword>
<dbReference type="PANTHER" id="PTHR10815">
    <property type="entry name" value="METHYLATED-DNA--PROTEIN-CYSTEINE METHYLTRANSFERASE"/>
    <property type="match status" value="1"/>
</dbReference>
<evidence type="ECO:0000256" key="2">
    <source>
        <dbReference type="ARBA" id="ARBA00022603"/>
    </source>
</evidence>
<dbReference type="Gene3D" id="3.30.160.70">
    <property type="entry name" value="Methylated DNA-protein cysteine methyltransferase domain"/>
    <property type="match status" value="1"/>
</dbReference>
<organism evidence="8 9">
    <name type="scientific">Roseateles albus</name>
    <dbReference type="NCBI Taxonomy" id="2987525"/>
    <lineage>
        <taxon>Bacteria</taxon>
        <taxon>Pseudomonadati</taxon>
        <taxon>Pseudomonadota</taxon>
        <taxon>Betaproteobacteria</taxon>
        <taxon>Burkholderiales</taxon>
        <taxon>Sphaerotilaceae</taxon>
        <taxon>Roseateles</taxon>
    </lineage>
</organism>
<evidence type="ECO:0000256" key="1">
    <source>
        <dbReference type="ARBA" id="ARBA00001286"/>
    </source>
</evidence>
<keyword evidence="5" id="KW-0234">DNA repair</keyword>
<dbReference type="InterPro" id="IPR014048">
    <property type="entry name" value="MethylDNA_cys_MeTrfase_DNA-bd"/>
</dbReference>
<keyword evidence="4" id="KW-0227">DNA damage</keyword>
<dbReference type="InterPro" id="IPR001497">
    <property type="entry name" value="MethylDNA_cys_MeTrfase_AS"/>
</dbReference>
<gene>
    <name evidence="8" type="ORF">PRZ03_16025</name>
</gene>
<evidence type="ECO:0000256" key="5">
    <source>
        <dbReference type="ARBA" id="ARBA00023204"/>
    </source>
</evidence>
<accession>A0ABT5KGV9</accession>
<dbReference type="Pfam" id="PF01035">
    <property type="entry name" value="DNA_binding_1"/>
    <property type="match status" value="1"/>
</dbReference>
<dbReference type="InterPro" id="IPR036388">
    <property type="entry name" value="WH-like_DNA-bd_sf"/>
</dbReference>
<dbReference type="Proteomes" id="UP001221189">
    <property type="component" value="Unassembled WGS sequence"/>
</dbReference>
<keyword evidence="3" id="KW-0808">Transferase</keyword>
<reference evidence="8 9" key="1">
    <citation type="submission" date="2022-10" db="EMBL/GenBank/DDBJ databases">
        <title>Paucibacter sp. hw1 Genome sequencing.</title>
        <authorList>
            <person name="Park S."/>
        </authorList>
    </citation>
    <scope>NUCLEOTIDE SEQUENCE [LARGE SCALE GENOMIC DNA]</scope>
    <source>
        <strain evidence="9">hw1</strain>
    </source>
</reference>
<dbReference type="EMBL" id="JAQQXT010000010">
    <property type="protein sequence ID" value="MDC8773095.1"/>
    <property type="molecule type" value="Genomic_DNA"/>
</dbReference>
<protein>
    <submittedName>
        <fullName evidence="8">Methylated-DNA--[protein]-cysteine S-methyltransferase</fullName>
    </submittedName>
</protein>
<dbReference type="NCBIfam" id="TIGR00589">
    <property type="entry name" value="ogt"/>
    <property type="match status" value="1"/>
</dbReference>
<dbReference type="SUPFAM" id="SSF53155">
    <property type="entry name" value="Methylated DNA-protein cysteine methyltransferase domain"/>
    <property type="match status" value="1"/>
</dbReference>
<feature type="domain" description="Methylated-DNA-[protein]-cysteine S-methyltransferase DNA binding" evidence="7">
    <location>
        <begin position="89"/>
        <end position="170"/>
    </location>
</feature>
<comment type="caution">
    <text evidence="8">The sequence shown here is derived from an EMBL/GenBank/DDBJ whole genome shotgun (WGS) entry which is preliminary data.</text>
</comment>
<dbReference type="PANTHER" id="PTHR10815:SF5">
    <property type="entry name" value="METHYLATED-DNA--PROTEIN-CYSTEINE METHYLTRANSFERASE"/>
    <property type="match status" value="1"/>
</dbReference>
<evidence type="ECO:0000256" key="3">
    <source>
        <dbReference type="ARBA" id="ARBA00022679"/>
    </source>
</evidence>
<dbReference type="InterPro" id="IPR036217">
    <property type="entry name" value="MethylDNA_cys_MeTrfase_DNAb"/>
</dbReference>
<evidence type="ECO:0000256" key="4">
    <source>
        <dbReference type="ARBA" id="ARBA00022763"/>
    </source>
</evidence>
<evidence type="ECO:0000313" key="8">
    <source>
        <dbReference type="EMBL" id="MDC8773095.1"/>
    </source>
</evidence>
<comment type="catalytic activity">
    <reaction evidence="1">
        <text>a 4-O-methyl-thymidine in DNA + L-cysteinyl-[protein] = a thymidine in DNA + S-methyl-L-cysteinyl-[protein]</text>
        <dbReference type="Rhea" id="RHEA:53428"/>
        <dbReference type="Rhea" id="RHEA-COMP:10131"/>
        <dbReference type="Rhea" id="RHEA-COMP:10132"/>
        <dbReference type="Rhea" id="RHEA-COMP:13555"/>
        <dbReference type="Rhea" id="RHEA-COMP:13556"/>
        <dbReference type="ChEBI" id="CHEBI:29950"/>
        <dbReference type="ChEBI" id="CHEBI:82612"/>
        <dbReference type="ChEBI" id="CHEBI:137386"/>
        <dbReference type="ChEBI" id="CHEBI:137387"/>
        <dbReference type="EC" id="2.1.1.63"/>
    </reaction>
</comment>
<dbReference type="Gene3D" id="1.10.10.10">
    <property type="entry name" value="Winged helix-like DNA-binding domain superfamily/Winged helix DNA-binding domain"/>
    <property type="match status" value="1"/>
</dbReference>